<evidence type="ECO:0000313" key="1">
    <source>
        <dbReference type="EMBL" id="KAJ8894495.1"/>
    </source>
</evidence>
<organism evidence="1 2">
    <name type="scientific">Dryococelus australis</name>
    <dbReference type="NCBI Taxonomy" id="614101"/>
    <lineage>
        <taxon>Eukaryota</taxon>
        <taxon>Metazoa</taxon>
        <taxon>Ecdysozoa</taxon>
        <taxon>Arthropoda</taxon>
        <taxon>Hexapoda</taxon>
        <taxon>Insecta</taxon>
        <taxon>Pterygota</taxon>
        <taxon>Neoptera</taxon>
        <taxon>Polyneoptera</taxon>
        <taxon>Phasmatodea</taxon>
        <taxon>Verophasmatodea</taxon>
        <taxon>Anareolatae</taxon>
        <taxon>Phasmatidae</taxon>
        <taxon>Eurycanthinae</taxon>
        <taxon>Dryococelus</taxon>
    </lineage>
</organism>
<keyword evidence="2" id="KW-1185">Reference proteome</keyword>
<comment type="caution">
    <text evidence="1">The sequence shown here is derived from an EMBL/GenBank/DDBJ whole genome shotgun (WGS) entry which is preliminary data.</text>
</comment>
<dbReference type="EMBL" id="JARBHB010000002">
    <property type="protein sequence ID" value="KAJ8894495.1"/>
    <property type="molecule type" value="Genomic_DNA"/>
</dbReference>
<gene>
    <name evidence="1" type="ORF">PR048_007149</name>
</gene>
<proteinExistence type="predicted"/>
<dbReference type="Proteomes" id="UP001159363">
    <property type="component" value="Chromosome 2"/>
</dbReference>
<protein>
    <submittedName>
        <fullName evidence="1">Uncharacterized protein</fullName>
    </submittedName>
</protein>
<sequence>MPPPDNCLRCRGLNSALITTLISHSPLPFSLSLSLAHTRGISPQRRFSIHHRALRNPAFSHPILPPPKIFPFPASGEVIHQKHPFNGFRNWLTFTPDEIQIFHDNSAVENTFCIHLLKPRGYALGLLTGFYSRRGRTRIFAGGNRAGRCRWSAGFLGDLPFLPTLLSGAAPHSSRFTLIGSQELDVESGPNLFTHSLNPRLVLRITGMSNPLQSARNDSDFLVPVPIADKGGGGMAGCGALKDALISSKCIRYNSRNDLVDSPSVNVTSKSYPVWGWVRASTWRLRTGSPRLRRTGFTPRPDHSRSFAIGNFAGGCRRSAGFIEDLPFPLPLHSAAAPFTPHFTFVVFQELVVKESPKSLSSTHSKSALVSKVVQCWDTGSDALYTYIKPLATPRYSSLRRYCTMPAAVLGSCTSFYKAWCTSRYPSRYMSRHSSSRTSTWLTPSVGAQCVVGNAMTGAILAGIPAAMADLAQAFTEFGIVQYRLYGDPAQGMAALTNDLVKNSHAIFSADVVSSRKRLVAKQPRKTKLRDV</sequence>
<name>A0ABQ9ICU5_9NEOP</name>
<accession>A0ABQ9ICU5</accession>
<reference evidence="1 2" key="1">
    <citation type="submission" date="2023-02" db="EMBL/GenBank/DDBJ databases">
        <title>LHISI_Scaffold_Assembly.</title>
        <authorList>
            <person name="Stuart O.P."/>
            <person name="Cleave R."/>
            <person name="Magrath M.J.L."/>
            <person name="Mikheyev A.S."/>
        </authorList>
    </citation>
    <scope>NUCLEOTIDE SEQUENCE [LARGE SCALE GENOMIC DNA]</scope>
    <source>
        <strain evidence="1">Daus_M_001</strain>
        <tissue evidence="1">Leg muscle</tissue>
    </source>
</reference>
<evidence type="ECO:0000313" key="2">
    <source>
        <dbReference type="Proteomes" id="UP001159363"/>
    </source>
</evidence>